<dbReference type="PANTHER" id="PTHR33392">
    <property type="entry name" value="POLYISOPRENYL-TEICHOIC ACID--PEPTIDOGLYCAN TEICHOIC ACID TRANSFERASE TAGU"/>
    <property type="match status" value="1"/>
</dbReference>
<keyword evidence="3" id="KW-1133">Transmembrane helix</keyword>
<keyword evidence="3" id="KW-0472">Membrane</keyword>
<reference evidence="5" key="1">
    <citation type="submission" date="2024-05" db="EMBL/GenBank/DDBJ databases">
        <title>The Natural Products Discovery Center: Release of the First 8490 Sequenced Strains for Exploring Actinobacteria Biosynthetic Diversity.</title>
        <authorList>
            <person name="Kalkreuter E."/>
            <person name="Kautsar S.A."/>
            <person name="Yang D."/>
            <person name="Bader C.D."/>
            <person name="Teijaro C.N."/>
            <person name="Fluegel L."/>
            <person name="Davis C.M."/>
            <person name="Simpson J.R."/>
            <person name="Lauterbach L."/>
            <person name="Steele A.D."/>
            <person name="Gui C."/>
            <person name="Meng S."/>
            <person name="Li G."/>
            <person name="Viehrig K."/>
            <person name="Ye F."/>
            <person name="Su P."/>
            <person name="Kiefer A.F."/>
            <person name="Nichols A."/>
            <person name="Cepeda A.J."/>
            <person name="Yan W."/>
            <person name="Fan B."/>
            <person name="Jiang Y."/>
            <person name="Adhikari A."/>
            <person name="Zheng C.-J."/>
            <person name="Schuster L."/>
            <person name="Cowan T.M."/>
            <person name="Smanski M.J."/>
            <person name="Chevrette M.G."/>
            <person name="de Carvalho L.P.S."/>
            <person name="Shen B."/>
        </authorList>
    </citation>
    <scope>NUCLEOTIDE SEQUENCE</scope>
    <source>
        <strain evidence="5">NPDC080035</strain>
    </source>
</reference>
<evidence type="ECO:0000256" key="3">
    <source>
        <dbReference type="SAM" id="Phobius"/>
    </source>
</evidence>
<dbReference type="PANTHER" id="PTHR33392:SF6">
    <property type="entry name" value="POLYISOPRENYL-TEICHOIC ACID--PEPTIDOGLYCAN TEICHOIC ACID TRANSFERASE TAGU"/>
    <property type="match status" value="1"/>
</dbReference>
<gene>
    <name evidence="5" type="ORF">AAME72_16460</name>
</gene>
<dbReference type="EMBL" id="CP157390">
    <property type="protein sequence ID" value="XBM47647.1"/>
    <property type="molecule type" value="Genomic_DNA"/>
</dbReference>
<dbReference type="InterPro" id="IPR050922">
    <property type="entry name" value="LytR/CpsA/Psr_CW_biosynth"/>
</dbReference>
<feature type="compositionally biased region" description="Low complexity" evidence="2">
    <location>
        <begin position="377"/>
        <end position="390"/>
    </location>
</feature>
<dbReference type="RefSeq" id="WP_348787614.1">
    <property type="nucleotide sequence ID" value="NZ_CP157390.1"/>
</dbReference>
<evidence type="ECO:0000259" key="4">
    <source>
        <dbReference type="Pfam" id="PF03816"/>
    </source>
</evidence>
<sequence>MTDLPRRHQRAKGSPAVRHGRLPRRRVASSVAKLLAGVVAVALVSTVSVAAYAVWDVSRSVKTGVKLVALPGHSALPQDIPNVGAIEGGVNLLLTGTDSRSGLGGIYELPEEQDASSGAGNNDVTMLLHIAQDHKSMMVVSFPRDMMVEIPDCPAPNGDGTVYGSDNAQFNTALSRGGLACAVLTVEQLTGVQIPFAATVNFAGVSAMSKAVGGVTVCLASPVVDEHTNPPLDLPAGNRTLVGDEALSFLRSRYGVGDGSDLGRISNQQVFLSALARKIVSGGVLANPVQLYALAKAAVANVTPSESLRNPTTLVEIALAVKDTGLQNMVFLQYPTVGDPDNVNRVVPSYAAEAVNEALVKDQPVKLTGSTGRAAEDPTATATPAPTDTGSPPPSTDTATPPPSGAAPTPTPTGTGAVELPDTVTGQTAAQQTCTKGNN</sequence>
<dbReference type="InterPro" id="IPR004474">
    <property type="entry name" value="LytR_CpsA_psr"/>
</dbReference>
<dbReference type="AlphaFoldDB" id="A0AAU7G8W9"/>
<evidence type="ECO:0000256" key="2">
    <source>
        <dbReference type="SAM" id="MobiDB-lite"/>
    </source>
</evidence>
<feature type="transmembrane region" description="Helical" evidence="3">
    <location>
        <begin position="34"/>
        <end position="55"/>
    </location>
</feature>
<protein>
    <submittedName>
        <fullName evidence="5">LCP family protein</fullName>
    </submittedName>
</protein>
<organism evidence="5">
    <name type="scientific">Leifsonia sp. NPDC080035</name>
    <dbReference type="NCBI Taxonomy" id="3143936"/>
    <lineage>
        <taxon>Bacteria</taxon>
        <taxon>Bacillati</taxon>
        <taxon>Actinomycetota</taxon>
        <taxon>Actinomycetes</taxon>
        <taxon>Micrococcales</taxon>
        <taxon>Microbacteriaceae</taxon>
        <taxon>Leifsonia</taxon>
    </lineage>
</organism>
<evidence type="ECO:0000256" key="1">
    <source>
        <dbReference type="ARBA" id="ARBA00006068"/>
    </source>
</evidence>
<evidence type="ECO:0000313" key="5">
    <source>
        <dbReference type="EMBL" id="XBM47647.1"/>
    </source>
</evidence>
<dbReference type="Gene3D" id="3.40.630.190">
    <property type="entry name" value="LCP protein"/>
    <property type="match status" value="1"/>
</dbReference>
<feature type="domain" description="Cell envelope-related transcriptional attenuator" evidence="4">
    <location>
        <begin position="121"/>
        <end position="280"/>
    </location>
</feature>
<dbReference type="Pfam" id="PF03816">
    <property type="entry name" value="LytR_cpsA_psr"/>
    <property type="match status" value="1"/>
</dbReference>
<dbReference type="NCBIfam" id="TIGR00350">
    <property type="entry name" value="lytR_cpsA_psr"/>
    <property type="match status" value="1"/>
</dbReference>
<feature type="region of interest" description="Disordered" evidence="2">
    <location>
        <begin position="1"/>
        <end position="22"/>
    </location>
</feature>
<comment type="similarity">
    <text evidence="1">Belongs to the LytR/CpsA/Psr (LCP) family.</text>
</comment>
<proteinExistence type="inferred from homology"/>
<name>A0AAU7G8W9_9MICO</name>
<feature type="region of interest" description="Disordered" evidence="2">
    <location>
        <begin position="368"/>
        <end position="421"/>
    </location>
</feature>
<accession>A0AAU7G8W9</accession>
<feature type="compositionally biased region" description="Pro residues" evidence="2">
    <location>
        <begin position="391"/>
        <end position="411"/>
    </location>
</feature>
<keyword evidence="3" id="KW-0812">Transmembrane</keyword>